<dbReference type="GO" id="GO:0016646">
    <property type="term" value="F:oxidoreductase activity, acting on the CH-NH group of donors, NAD or NADP as acceptor"/>
    <property type="evidence" value="ECO:0007669"/>
    <property type="project" value="TreeGrafter"/>
</dbReference>
<accession>A0A212K7R0</accession>
<dbReference type="PANTHER" id="PTHR43355">
    <property type="entry name" value="FLAVIN REDUCTASE (NADPH)"/>
    <property type="match status" value="1"/>
</dbReference>
<dbReference type="Pfam" id="PF13460">
    <property type="entry name" value="NAD_binding_10"/>
    <property type="match status" value="1"/>
</dbReference>
<proteinExistence type="predicted"/>
<dbReference type="InterPro" id="IPR036291">
    <property type="entry name" value="NAD(P)-bd_dom_sf"/>
</dbReference>
<gene>
    <name evidence="2" type="ORF">KL86CLO1_12328</name>
</gene>
<name>A0A212K7R0_9FIRM</name>
<sequence length="213" mass="23239">MRLAIIGATGMAGTALYKESVSRGHEVTAIVRNKDKAVSLLGRDVKIIEKDAFDLSRSDIDGFDVIINAFSTSPDKAYLHLDLAAKLIALFRETERPRLFFILGAGSLLDQEGNLFLDTIKTAPNADSWISIPIEAYKTLRFLQSIENVNWVGVSPSAEFVPGEATAPVLGKDHLLSSANGKSIVTSGTMAVAILDEIERPQFIRTRFTVCNQ</sequence>
<dbReference type="InterPro" id="IPR016040">
    <property type="entry name" value="NAD(P)-bd_dom"/>
</dbReference>
<reference evidence="2" key="1">
    <citation type="submission" date="2016-04" db="EMBL/GenBank/DDBJ databases">
        <authorList>
            <person name="Evans L.H."/>
            <person name="Alamgir A."/>
            <person name="Owens N."/>
            <person name="Weber N.D."/>
            <person name="Virtaneva K."/>
            <person name="Barbian K."/>
            <person name="Babar A."/>
            <person name="Rosenke K."/>
        </authorList>
    </citation>
    <scope>NUCLEOTIDE SEQUENCE</scope>
    <source>
        <strain evidence="2">86</strain>
    </source>
</reference>
<evidence type="ECO:0000313" key="2">
    <source>
        <dbReference type="EMBL" id="SBW07648.1"/>
    </source>
</evidence>
<feature type="domain" description="NAD(P)-binding" evidence="1">
    <location>
        <begin position="7"/>
        <end position="158"/>
    </location>
</feature>
<dbReference type="InterPro" id="IPR051606">
    <property type="entry name" value="Polyketide_Oxido-like"/>
</dbReference>
<dbReference type="EMBL" id="FLUN01000001">
    <property type="protein sequence ID" value="SBW07648.1"/>
    <property type="molecule type" value="Genomic_DNA"/>
</dbReference>
<organism evidence="2">
    <name type="scientific">uncultured Eubacteriales bacterium</name>
    <dbReference type="NCBI Taxonomy" id="172733"/>
    <lineage>
        <taxon>Bacteria</taxon>
        <taxon>Bacillati</taxon>
        <taxon>Bacillota</taxon>
        <taxon>Clostridia</taxon>
        <taxon>Eubacteriales</taxon>
        <taxon>environmental samples</taxon>
    </lineage>
</organism>
<dbReference type="PANTHER" id="PTHR43355:SF2">
    <property type="entry name" value="FLAVIN REDUCTASE (NADPH)"/>
    <property type="match status" value="1"/>
</dbReference>
<protein>
    <submittedName>
        <fullName evidence="2">NAD-dependent dehydrogenase</fullName>
    </submittedName>
</protein>
<dbReference type="SUPFAM" id="SSF51735">
    <property type="entry name" value="NAD(P)-binding Rossmann-fold domains"/>
    <property type="match status" value="1"/>
</dbReference>
<dbReference type="AlphaFoldDB" id="A0A212K7R0"/>
<evidence type="ECO:0000259" key="1">
    <source>
        <dbReference type="Pfam" id="PF13460"/>
    </source>
</evidence>
<dbReference type="Gene3D" id="3.40.50.720">
    <property type="entry name" value="NAD(P)-binding Rossmann-like Domain"/>
    <property type="match status" value="1"/>
</dbReference>